<evidence type="ECO:0000256" key="1">
    <source>
        <dbReference type="ARBA" id="ARBA00022679"/>
    </source>
</evidence>
<evidence type="ECO:0000313" key="3">
    <source>
        <dbReference type="EMBL" id="MDM8157559.1"/>
    </source>
</evidence>
<dbReference type="EMBL" id="JAUDCG010000033">
    <property type="protein sequence ID" value="MDM8157559.1"/>
    <property type="molecule type" value="Genomic_DNA"/>
</dbReference>
<sequence>MSNSFYSEKELQQMNFKYIGKNVLVSRKASIYGIENISIDDNSRIDDFCILSGNITIGKNVHIAAACLFFSGDYNIVLEDYSGVSSQTTIYATSDDYSGDYLTNPTVPDNLRNVTGGDVIIKRHVVVGSGTTILPNVTIGVGCSVGAKSLITKDLDDWGIYFGIPAKFYKKRSKLLLDKEKELNKDVKQ</sequence>
<dbReference type="Gene3D" id="2.160.10.10">
    <property type="entry name" value="Hexapeptide repeat proteins"/>
    <property type="match status" value="1"/>
</dbReference>
<dbReference type="RefSeq" id="WP_289608005.1">
    <property type="nucleotide sequence ID" value="NZ_JAUDCG010000033.1"/>
</dbReference>
<name>A0ABT7UD63_9FIRM</name>
<dbReference type="Proteomes" id="UP001529340">
    <property type="component" value="Unassembled WGS sequence"/>
</dbReference>
<dbReference type="PANTHER" id="PTHR43300">
    <property type="entry name" value="ACETYLTRANSFERASE"/>
    <property type="match status" value="1"/>
</dbReference>
<dbReference type="SUPFAM" id="SSF51161">
    <property type="entry name" value="Trimeric LpxA-like enzymes"/>
    <property type="match status" value="1"/>
</dbReference>
<evidence type="ECO:0000313" key="4">
    <source>
        <dbReference type="Proteomes" id="UP001529340"/>
    </source>
</evidence>
<accession>A0ABT7UD63</accession>
<keyword evidence="2" id="KW-0012">Acyltransferase</keyword>
<keyword evidence="4" id="KW-1185">Reference proteome</keyword>
<protein>
    <recommendedName>
        <fullName evidence="5">Acyltransferase</fullName>
    </recommendedName>
</protein>
<dbReference type="InterPro" id="IPR011004">
    <property type="entry name" value="Trimer_LpxA-like_sf"/>
</dbReference>
<reference evidence="3" key="1">
    <citation type="submission" date="2023-06" db="EMBL/GenBank/DDBJ databases">
        <title>Identification and characterization of horizontal gene transfer across gut microbiota members of farm animals based on homology search.</title>
        <authorList>
            <person name="Schwarzerova J."/>
            <person name="Nykrynova M."/>
            <person name="Jureckova K."/>
            <person name="Cejkova D."/>
            <person name="Rychlik I."/>
        </authorList>
    </citation>
    <scope>NUCLEOTIDE SEQUENCE</scope>
    <source>
        <strain evidence="3">ET39</strain>
    </source>
</reference>
<keyword evidence="1" id="KW-0808">Transferase</keyword>
<organism evidence="3 4">
    <name type="scientific">Amedibacillus dolichus</name>
    <dbReference type="NCBI Taxonomy" id="31971"/>
    <lineage>
        <taxon>Bacteria</taxon>
        <taxon>Bacillati</taxon>
        <taxon>Bacillota</taxon>
        <taxon>Erysipelotrichia</taxon>
        <taxon>Erysipelotrichales</taxon>
        <taxon>Erysipelotrichaceae</taxon>
        <taxon>Amedibacillus</taxon>
    </lineage>
</organism>
<dbReference type="CDD" id="cd04647">
    <property type="entry name" value="LbH_MAT_like"/>
    <property type="match status" value="1"/>
</dbReference>
<comment type="caution">
    <text evidence="3">The sequence shown here is derived from an EMBL/GenBank/DDBJ whole genome shotgun (WGS) entry which is preliminary data.</text>
</comment>
<evidence type="ECO:0000256" key="2">
    <source>
        <dbReference type="ARBA" id="ARBA00023315"/>
    </source>
</evidence>
<dbReference type="PANTHER" id="PTHR43300:SF12">
    <property type="entry name" value="CHLORAMPHENICOL ACETYLTRANSFERASE"/>
    <property type="match status" value="1"/>
</dbReference>
<reference evidence="3" key="2">
    <citation type="submission" date="2023-06" db="EMBL/GenBank/DDBJ databases">
        <authorList>
            <person name="Zeman M."/>
            <person name="Kubasova T."/>
            <person name="Jahodarova E."/>
            <person name="Nykrynova M."/>
            <person name="Rychlik I."/>
        </authorList>
    </citation>
    <scope>NUCLEOTIDE SEQUENCE</scope>
    <source>
        <strain evidence="3">ET39</strain>
    </source>
</reference>
<proteinExistence type="predicted"/>
<gene>
    <name evidence="3" type="ORF">QUV96_07905</name>
</gene>
<dbReference type="InterPro" id="IPR050179">
    <property type="entry name" value="Trans_hexapeptide_repeat"/>
</dbReference>
<evidence type="ECO:0008006" key="5">
    <source>
        <dbReference type="Google" id="ProtNLM"/>
    </source>
</evidence>